<gene>
    <name evidence="2" type="ORF">GCM10011349_38300</name>
</gene>
<sequence length="271" mass="30607">MSGEGAYGGEVPPPKAEPEHPPRINCVLVCGGVWHDMDFARLELLKLLAEDQSVRTRVFENYETLEAIREADILITYTCDVTPSLAAQEVLRDWLTAGGRWYALHGTNSVLRMLDDGPNKGLWDAPRWAPLFMDLLGTQFLTHPPIAPYTVTVADPDHELTKGIEPFETTDELYHMERHGDLHVLLETECTEEGTGFVEAADAPGTHPVMYIKRHGKGAVLYNTLGHCRGHYDLQPMLDWWPTVDRCAWDLPVFYDLLRRGISWIKARESA</sequence>
<name>A0ABQ2K0H4_9SPHN</name>
<dbReference type="InterPro" id="IPR029010">
    <property type="entry name" value="ThuA-like"/>
</dbReference>
<dbReference type="SUPFAM" id="SSF52317">
    <property type="entry name" value="Class I glutamine amidotransferase-like"/>
    <property type="match status" value="1"/>
</dbReference>
<dbReference type="PANTHER" id="PTHR40469:SF2">
    <property type="entry name" value="GALACTOSE-BINDING DOMAIN-LIKE SUPERFAMILY PROTEIN"/>
    <property type="match status" value="1"/>
</dbReference>
<dbReference type="Proteomes" id="UP000605099">
    <property type="component" value="Unassembled WGS sequence"/>
</dbReference>
<protein>
    <recommendedName>
        <fullName evidence="1">ThuA-like domain-containing protein</fullName>
    </recommendedName>
</protein>
<comment type="caution">
    <text evidence="2">The sequence shown here is derived from an EMBL/GenBank/DDBJ whole genome shotgun (WGS) entry which is preliminary data.</text>
</comment>
<dbReference type="PANTHER" id="PTHR40469">
    <property type="entry name" value="SECRETED GLYCOSYL HYDROLASE"/>
    <property type="match status" value="1"/>
</dbReference>
<proteinExistence type="predicted"/>
<organism evidence="2 3">
    <name type="scientific">Novosphingobium indicum</name>
    <dbReference type="NCBI Taxonomy" id="462949"/>
    <lineage>
        <taxon>Bacteria</taxon>
        <taxon>Pseudomonadati</taxon>
        <taxon>Pseudomonadota</taxon>
        <taxon>Alphaproteobacteria</taxon>
        <taxon>Sphingomonadales</taxon>
        <taxon>Sphingomonadaceae</taxon>
        <taxon>Novosphingobium</taxon>
    </lineage>
</organism>
<dbReference type="Pfam" id="PF06283">
    <property type="entry name" value="ThuA"/>
    <property type="match status" value="1"/>
</dbReference>
<keyword evidence="3" id="KW-1185">Reference proteome</keyword>
<reference evidence="3" key="1">
    <citation type="journal article" date="2019" name="Int. J. Syst. Evol. Microbiol.">
        <title>The Global Catalogue of Microorganisms (GCM) 10K type strain sequencing project: providing services to taxonomists for standard genome sequencing and annotation.</title>
        <authorList>
            <consortium name="The Broad Institute Genomics Platform"/>
            <consortium name="The Broad Institute Genome Sequencing Center for Infectious Disease"/>
            <person name="Wu L."/>
            <person name="Ma J."/>
        </authorList>
    </citation>
    <scope>NUCLEOTIDE SEQUENCE [LARGE SCALE GENOMIC DNA]</scope>
    <source>
        <strain evidence="3">CGMCC 1.6784</strain>
    </source>
</reference>
<evidence type="ECO:0000313" key="2">
    <source>
        <dbReference type="EMBL" id="GGN58575.1"/>
    </source>
</evidence>
<evidence type="ECO:0000313" key="3">
    <source>
        <dbReference type="Proteomes" id="UP000605099"/>
    </source>
</evidence>
<dbReference type="EMBL" id="BMLK01000023">
    <property type="protein sequence ID" value="GGN58575.1"/>
    <property type="molecule type" value="Genomic_DNA"/>
</dbReference>
<accession>A0ABQ2K0H4</accession>
<dbReference type="RefSeq" id="WP_188822301.1">
    <property type="nucleotide sequence ID" value="NZ_BMLK01000023.1"/>
</dbReference>
<dbReference type="InterPro" id="IPR029062">
    <property type="entry name" value="Class_I_gatase-like"/>
</dbReference>
<feature type="domain" description="ThuA-like" evidence="1">
    <location>
        <begin position="35"/>
        <end position="234"/>
    </location>
</feature>
<dbReference type="Gene3D" id="3.40.50.880">
    <property type="match status" value="1"/>
</dbReference>
<evidence type="ECO:0000259" key="1">
    <source>
        <dbReference type="Pfam" id="PF06283"/>
    </source>
</evidence>